<evidence type="ECO:0000313" key="2">
    <source>
        <dbReference type="Proteomes" id="UP000054549"/>
    </source>
</evidence>
<dbReference type="EMBL" id="KN818240">
    <property type="protein sequence ID" value="KIL65808.1"/>
    <property type="molecule type" value="Genomic_DNA"/>
</dbReference>
<dbReference type="Proteomes" id="UP000054549">
    <property type="component" value="Unassembled WGS sequence"/>
</dbReference>
<evidence type="ECO:0000313" key="1">
    <source>
        <dbReference type="EMBL" id="KIL65808.1"/>
    </source>
</evidence>
<sequence>MDAVESATVMKHLREGVITYLNHIITLLLIREQPFLPVPFPDDPTRLPEEFPHGDCFYAFIIQWNDAEHQVQHNFEVKLLHFRPEPGEQHVRWELVFKRQYSSEPRVQIGLLVLDRVLYEDQDLYQVTGSLVLSSLVVSVFQAEPVYITLASANAPHTSLEVVWIYCNDRFIELARREV</sequence>
<name>A0A0C2XAG5_AMAMK</name>
<dbReference type="InParanoid" id="A0A0C2XAG5"/>
<dbReference type="OrthoDB" id="3002726at2759"/>
<dbReference type="HOGENOM" id="CLU_1503089_0_0_1"/>
<proteinExistence type="predicted"/>
<keyword evidence="2" id="KW-1185">Reference proteome</keyword>
<gene>
    <name evidence="1" type="ORF">M378DRAFT_178242</name>
</gene>
<reference evidence="1 2" key="1">
    <citation type="submission" date="2014-04" db="EMBL/GenBank/DDBJ databases">
        <title>Evolutionary Origins and Diversification of the Mycorrhizal Mutualists.</title>
        <authorList>
            <consortium name="DOE Joint Genome Institute"/>
            <consortium name="Mycorrhizal Genomics Consortium"/>
            <person name="Kohler A."/>
            <person name="Kuo A."/>
            <person name="Nagy L.G."/>
            <person name="Floudas D."/>
            <person name="Copeland A."/>
            <person name="Barry K.W."/>
            <person name="Cichocki N."/>
            <person name="Veneault-Fourrey C."/>
            <person name="LaButti K."/>
            <person name="Lindquist E.A."/>
            <person name="Lipzen A."/>
            <person name="Lundell T."/>
            <person name="Morin E."/>
            <person name="Murat C."/>
            <person name="Riley R."/>
            <person name="Ohm R."/>
            <person name="Sun H."/>
            <person name="Tunlid A."/>
            <person name="Henrissat B."/>
            <person name="Grigoriev I.V."/>
            <person name="Hibbett D.S."/>
            <person name="Martin F."/>
        </authorList>
    </citation>
    <scope>NUCLEOTIDE SEQUENCE [LARGE SCALE GENOMIC DNA]</scope>
    <source>
        <strain evidence="1 2">Koide BX008</strain>
    </source>
</reference>
<organism evidence="1 2">
    <name type="scientific">Amanita muscaria (strain Koide BX008)</name>
    <dbReference type="NCBI Taxonomy" id="946122"/>
    <lineage>
        <taxon>Eukaryota</taxon>
        <taxon>Fungi</taxon>
        <taxon>Dikarya</taxon>
        <taxon>Basidiomycota</taxon>
        <taxon>Agaricomycotina</taxon>
        <taxon>Agaricomycetes</taxon>
        <taxon>Agaricomycetidae</taxon>
        <taxon>Agaricales</taxon>
        <taxon>Pluteineae</taxon>
        <taxon>Amanitaceae</taxon>
        <taxon>Amanita</taxon>
    </lineage>
</organism>
<protein>
    <submittedName>
        <fullName evidence="1">Uncharacterized protein</fullName>
    </submittedName>
</protein>
<dbReference type="AlphaFoldDB" id="A0A0C2XAG5"/>
<accession>A0A0C2XAG5</accession>